<organism evidence="4 5">
    <name type="scientific">Paludibaculum fermentans</name>
    <dbReference type="NCBI Taxonomy" id="1473598"/>
    <lineage>
        <taxon>Bacteria</taxon>
        <taxon>Pseudomonadati</taxon>
        <taxon>Acidobacteriota</taxon>
        <taxon>Terriglobia</taxon>
        <taxon>Bryobacterales</taxon>
        <taxon>Bryobacteraceae</taxon>
        <taxon>Paludibaculum</taxon>
    </lineage>
</organism>
<dbReference type="Pfam" id="PF05569">
    <property type="entry name" value="Peptidase_M56"/>
    <property type="match status" value="1"/>
</dbReference>
<evidence type="ECO:0000259" key="3">
    <source>
        <dbReference type="Pfam" id="PF05569"/>
    </source>
</evidence>
<dbReference type="AlphaFoldDB" id="A0A7S7NX77"/>
<feature type="transmembrane region" description="Helical" evidence="2">
    <location>
        <begin position="6"/>
        <end position="27"/>
    </location>
</feature>
<sequence length="592" mass="65067">MLNTLAWTLLHFLWQGTLLALLFALAQRFLASSSARARYAAAASAMLAMPLSGLVTFFYLAPTATAPAAISSTGSFTAALAPTVHTAQALAASSRDYLPWLAYAWMAGVLLLSLRMLGQWTILQRYRRIAIRPVEQQWQRSVQLLAQRLRLRRPIRLYESAIADVPAVVGWLRPVILIPVSALTQLTPGQVEALLAHELAHIRRHDYLINLLQTSVETLFFYHPAVWWVGRCMRQEREHCCDDIAVQVCGDAVVYARALADLEQLRFQMPALAMAANGGSLLKRIERLILPQPARTAPAALWLTACGLIAATLVVWATPSLHVSAKVLPFAAQAAQPAPKPTAQPAPKTSASPKQSGADGESFLDSLERNGVKDLTIDQMVAFKIHGVTGDFIQSIRAAGYQPDPDQLVALRIHGVTPEFIREMKSLGWSPSLDQLVSFKIHGVDAASLDSMKQLGYELDPDNAVAMKIHGLTPDVARALNGLGYGKATFDQLIAMRIHGIDPEFAASWKKAGVQDLDLDKLIALRIHNANVADVKAMEALGFHGLNADRIIAMRIFDITPEFIRQAQKHGFKDLDFDRIVKLKQFGLLDKE</sequence>
<dbReference type="InterPro" id="IPR052173">
    <property type="entry name" value="Beta-lactam_resp_regulator"/>
</dbReference>
<evidence type="ECO:0000313" key="5">
    <source>
        <dbReference type="Proteomes" id="UP000593892"/>
    </source>
</evidence>
<dbReference type="PANTHER" id="PTHR34978">
    <property type="entry name" value="POSSIBLE SENSOR-TRANSDUCER PROTEIN BLAR"/>
    <property type="match status" value="1"/>
</dbReference>
<dbReference type="CDD" id="cd07341">
    <property type="entry name" value="M56_BlaR1_MecR1_like"/>
    <property type="match status" value="1"/>
</dbReference>
<reference evidence="4 5" key="1">
    <citation type="submission" date="2020-10" db="EMBL/GenBank/DDBJ databases">
        <title>Complete genome sequence of Paludibaculum fermentans P105T, a facultatively anaerobic acidobacterium capable of dissimilatory Fe(III) reduction.</title>
        <authorList>
            <person name="Dedysh S.N."/>
            <person name="Beletsky A.V."/>
            <person name="Kulichevskaya I.S."/>
            <person name="Mardanov A.V."/>
            <person name="Ravin N.V."/>
        </authorList>
    </citation>
    <scope>NUCLEOTIDE SEQUENCE [LARGE SCALE GENOMIC DNA]</scope>
    <source>
        <strain evidence="4 5">P105</strain>
    </source>
</reference>
<dbReference type="RefSeq" id="WP_194453060.1">
    <property type="nucleotide sequence ID" value="NZ_CP063849.1"/>
</dbReference>
<dbReference type="EMBL" id="CP063849">
    <property type="protein sequence ID" value="QOY91406.1"/>
    <property type="molecule type" value="Genomic_DNA"/>
</dbReference>
<name>A0A7S7NX77_PALFE</name>
<protein>
    <submittedName>
        <fullName evidence="4">M56 family metallopeptidase</fullName>
    </submittedName>
</protein>
<feature type="compositionally biased region" description="Low complexity" evidence="1">
    <location>
        <begin position="345"/>
        <end position="354"/>
    </location>
</feature>
<feature type="transmembrane region" description="Helical" evidence="2">
    <location>
        <begin position="100"/>
        <end position="118"/>
    </location>
</feature>
<evidence type="ECO:0000256" key="2">
    <source>
        <dbReference type="SAM" id="Phobius"/>
    </source>
</evidence>
<feature type="transmembrane region" description="Helical" evidence="2">
    <location>
        <begin position="39"/>
        <end position="61"/>
    </location>
</feature>
<evidence type="ECO:0000256" key="1">
    <source>
        <dbReference type="SAM" id="MobiDB-lite"/>
    </source>
</evidence>
<accession>A0A7S7NX77</accession>
<keyword evidence="5" id="KW-1185">Reference proteome</keyword>
<keyword evidence="2" id="KW-0472">Membrane</keyword>
<gene>
    <name evidence="4" type="ORF">IRI77_16075</name>
</gene>
<dbReference type="PANTHER" id="PTHR34978:SF3">
    <property type="entry name" value="SLR0241 PROTEIN"/>
    <property type="match status" value="1"/>
</dbReference>
<dbReference type="InterPro" id="IPR008756">
    <property type="entry name" value="Peptidase_M56"/>
</dbReference>
<dbReference type="Gene3D" id="3.30.2010.10">
    <property type="entry name" value="Metalloproteases ('zincins'), catalytic domain"/>
    <property type="match status" value="1"/>
</dbReference>
<feature type="domain" description="Peptidase M56" evidence="3">
    <location>
        <begin position="75"/>
        <end position="285"/>
    </location>
</feature>
<dbReference type="Proteomes" id="UP000593892">
    <property type="component" value="Chromosome"/>
</dbReference>
<evidence type="ECO:0000313" key="4">
    <source>
        <dbReference type="EMBL" id="QOY91406.1"/>
    </source>
</evidence>
<feature type="region of interest" description="Disordered" evidence="1">
    <location>
        <begin position="337"/>
        <end position="362"/>
    </location>
</feature>
<keyword evidence="2" id="KW-0812">Transmembrane</keyword>
<proteinExistence type="predicted"/>
<feature type="transmembrane region" description="Helical" evidence="2">
    <location>
        <begin position="299"/>
        <end position="318"/>
    </location>
</feature>
<dbReference type="KEGG" id="pfer:IRI77_16075"/>
<keyword evidence="2" id="KW-1133">Transmembrane helix</keyword>